<evidence type="ECO:0000256" key="5">
    <source>
        <dbReference type="ARBA" id="ARBA00023136"/>
    </source>
</evidence>
<accession>A0A6J2Y0A2</accession>
<keyword evidence="4 7" id="KW-1133">Transmembrane helix</keyword>
<feature type="compositionally biased region" description="Polar residues" evidence="6">
    <location>
        <begin position="424"/>
        <end position="441"/>
    </location>
</feature>
<feature type="compositionally biased region" description="Polar residues" evidence="6">
    <location>
        <begin position="11"/>
        <end position="26"/>
    </location>
</feature>
<proteinExistence type="inferred from homology"/>
<feature type="region of interest" description="Disordered" evidence="6">
    <location>
        <begin position="1"/>
        <end position="28"/>
    </location>
</feature>
<dbReference type="OrthoDB" id="438179at2759"/>
<dbReference type="AlphaFoldDB" id="A0A6J2Y0A2"/>
<feature type="transmembrane region" description="Helical" evidence="7">
    <location>
        <begin position="159"/>
        <end position="182"/>
    </location>
</feature>
<evidence type="ECO:0000313" key="8">
    <source>
        <dbReference type="Proteomes" id="UP000504635"/>
    </source>
</evidence>
<keyword evidence="5 7" id="KW-0472">Membrane</keyword>
<dbReference type="KEGG" id="soy:115882438"/>
<gene>
    <name evidence="9" type="primary">LOC115882438</name>
</gene>
<feature type="transmembrane region" description="Helical" evidence="7">
    <location>
        <begin position="89"/>
        <end position="110"/>
    </location>
</feature>
<sequence length="468" mass="54346">MPPGPRRLSRTNRSQNECSNSKNSPVTPAIEPPILPKHFPFPNISVESDALFDFLMFFFAVVSMILQFLNMYKAVWWLPQSYTQNTVNFYLIDPNLVIFITVIFLRRLYYHIACTLISKALSNKYEELSKLTRGILFLFFFLIVGTSGAIVIGNQPKTSILYLSYPLVVYVILFGTQVRPFFETVSWCSKGRPPIHACSSNPLDVRRECEHLKSNFNDRIKQICFTSIVNAYYGGFIPFSFAQPQLVFDRNWCLQHVVYIFWSTFVFSVTHMLSLRYWDVMHRSVLHLGMWEKVEPGRNLILVTSEWKDDVLWPGGVLVKHEKSIWRAMGDSNSNEPGDKSLNRYYKLCIAPSHLLFLILVLHSLMVLYQMIILIKTHMWYKILAQAIMLFFNYYGMYKVFRDFLVSYSFYKPSEESGEEKDTGNSTKCTNANTFEPNPNRTRGFKGNESDKNTEAAKNSDDEPTEDR</sequence>
<evidence type="ECO:0000256" key="7">
    <source>
        <dbReference type="SAM" id="Phobius"/>
    </source>
</evidence>
<protein>
    <submittedName>
        <fullName evidence="9">Transmembrane protein 39A-A isoform X1</fullName>
    </submittedName>
</protein>
<feature type="transmembrane region" description="Helical" evidence="7">
    <location>
        <begin position="379"/>
        <end position="398"/>
    </location>
</feature>
<evidence type="ECO:0000256" key="6">
    <source>
        <dbReference type="SAM" id="MobiDB-lite"/>
    </source>
</evidence>
<dbReference type="InterPro" id="IPR019397">
    <property type="entry name" value="Uncharacterised_TMEM39"/>
</dbReference>
<organism evidence="8 9">
    <name type="scientific">Sitophilus oryzae</name>
    <name type="common">Rice weevil</name>
    <name type="synonym">Curculio oryzae</name>
    <dbReference type="NCBI Taxonomy" id="7048"/>
    <lineage>
        <taxon>Eukaryota</taxon>
        <taxon>Metazoa</taxon>
        <taxon>Ecdysozoa</taxon>
        <taxon>Arthropoda</taxon>
        <taxon>Hexapoda</taxon>
        <taxon>Insecta</taxon>
        <taxon>Pterygota</taxon>
        <taxon>Neoptera</taxon>
        <taxon>Endopterygota</taxon>
        <taxon>Coleoptera</taxon>
        <taxon>Polyphaga</taxon>
        <taxon>Cucujiformia</taxon>
        <taxon>Curculionidae</taxon>
        <taxon>Dryophthorinae</taxon>
        <taxon>Sitophilus</taxon>
    </lineage>
</organism>
<feature type="transmembrane region" description="Helical" evidence="7">
    <location>
        <begin position="354"/>
        <end position="373"/>
    </location>
</feature>
<feature type="transmembrane region" description="Helical" evidence="7">
    <location>
        <begin position="254"/>
        <end position="273"/>
    </location>
</feature>
<comment type="similarity">
    <text evidence="2">Belongs to the TMEM39 family.</text>
</comment>
<evidence type="ECO:0000256" key="4">
    <source>
        <dbReference type="ARBA" id="ARBA00022989"/>
    </source>
</evidence>
<feature type="compositionally biased region" description="Basic and acidic residues" evidence="6">
    <location>
        <begin position="446"/>
        <end position="468"/>
    </location>
</feature>
<feature type="transmembrane region" description="Helical" evidence="7">
    <location>
        <begin position="223"/>
        <end position="242"/>
    </location>
</feature>
<dbReference type="RefSeq" id="XP_030756359.1">
    <property type="nucleotide sequence ID" value="XM_030900499.1"/>
</dbReference>
<feature type="region of interest" description="Disordered" evidence="6">
    <location>
        <begin position="415"/>
        <end position="468"/>
    </location>
</feature>
<feature type="transmembrane region" description="Helical" evidence="7">
    <location>
        <begin position="50"/>
        <end position="69"/>
    </location>
</feature>
<dbReference type="Proteomes" id="UP000504635">
    <property type="component" value="Unplaced"/>
</dbReference>
<evidence type="ECO:0000256" key="1">
    <source>
        <dbReference type="ARBA" id="ARBA00004141"/>
    </source>
</evidence>
<name>A0A6J2Y0A2_SITOR</name>
<keyword evidence="3 7" id="KW-0812">Transmembrane</keyword>
<evidence type="ECO:0000256" key="3">
    <source>
        <dbReference type="ARBA" id="ARBA00022692"/>
    </source>
</evidence>
<dbReference type="FunCoup" id="A0A6J2Y0A2">
    <property type="interactions" value="83"/>
</dbReference>
<dbReference type="PANTHER" id="PTHR12995:SF4">
    <property type="entry name" value="FI21814P1"/>
    <property type="match status" value="1"/>
</dbReference>
<evidence type="ECO:0000313" key="9">
    <source>
        <dbReference type="RefSeq" id="XP_030756359.1"/>
    </source>
</evidence>
<dbReference type="PANTHER" id="PTHR12995">
    <property type="entry name" value="FI21814P1"/>
    <property type="match status" value="1"/>
</dbReference>
<dbReference type="Pfam" id="PF10271">
    <property type="entry name" value="Tmp39"/>
    <property type="match status" value="2"/>
</dbReference>
<feature type="transmembrane region" description="Helical" evidence="7">
    <location>
        <begin position="131"/>
        <end position="153"/>
    </location>
</feature>
<reference evidence="9" key="1">
    <citation type="submission" date="2025-08" db="UniProtKB">
        <authorList>
            <consortium name="RefSeq"/>
        </authorList>
    </citation>
    <scope>IDENTIFICATION</scope>
    <source>
        <tissue evidence="9">Gonads</tissue>
    </source>
</reference>
<dbReference type="GO" id="GO:0016020">
    <property type="term" value="C:membrane"/>
    <property type="evidence" value="ECO:0007669"/>
    <property type="project" value="UniProtKB-SubCell"/>
</dbReference>
<dbReference type="GeneID" id="115882438"/>
<comment type="subcellular location">
    <subcellularLocation>
        <location evidence="1">Membrane</location>
        <topology evidence="1">Multi-pass membrane protein</topology>
    </subcellularLocation>
</comment>
<dbReference type="InParanoid" id="A0A6J2Y0A2"/>
<evidence type="ECO:0000256" key="2">
    <source>
        <dbReference type="ARBA" id="ARBA00010737"/>
    </source>
</evidence>
<keyword evidence="8" id="KW-1185">Reference proteome</keyword>